<feature type="transmembrane region" description="Helical" evidence="7">
    <location>
        <begin position="114"/>
        <end position="134"/>
    </location>
</feature>
<feature type="domain" description="Type IV secretion system coupling protein TraD DNA-binding" evidence="8">
    <location>
        <begin position="190"/>
        <end position="575"/>
    </location>
</feature>
<dbReference type="EMBL" id="KP795557">
    <property type="protein sequence ID" value="AKN37986.1"/>
    <property type="molecule type" value="Genomic_DNA"/>
</dbReference>
<feature type="transmembrane region" description="Helical" evidence="7">
    <location>
        <begin position="34"/>
        <end position="51"/>
    </location>
</feature>
<keyword evidence="4 7" id="KW-1133">Transmembrane helix</keyword>
<dbReference type="AlphaFoldDB" id="A0A0H3ZWX4"/>
<reference evidence="9" key="1">
    <citation type="journal article" date="2015" name="MBio">
        <title>Eco-Evolutionary Dynamics of Episomes among Ecologically Cohesive Bacterial Populations.</title>
        <authorList>
            <person name="Xue H."/>
            <person name="Cordero O.X."/>
            <person name="Camas F.M."/>
            <person name="Trimble W."/>
            <person name="Meyer F."/>
            <person name="Guglielmini J."/>
            <person name="Rocha E.P."/>
            <person name="Polz M.F."/>
        </authorList>
    </citation>
    <scope>NUCLEOTIDE SEQUENCE</scope>
    <source>
        <strain evidence="9">FF_472</strain>
    </source>
</reference>
<name>A0A0H3ZWX4_9GAMM</name>
<dbReference type="Pfam" id="PF10412">
    <property type="entry name" value="TrwB_AAD_bind"/>
    <property type="match status" value="1"/>
</dbReference>
<evidence type="ECO:0000256" key="1">
    <source>
        <dbReference type="ARBA" id="ARBA00004651"/>
    </source>
</evidence>
<dbReference type="InterPro" id="IPR051539">
    <property type="entry name" value="T4SS-coupling_protein"/>
</dbReference>
<keyword evidence="2" id="KW-1003">Cell membrane</keyword>
<feature type="compositionally biased region" description="Low complexity" evidence="6">
    <location>
        <begin position="676"/>
        <end position="687"/>
    </location>
</feature>
<dbReference type="Gene3D" id="1.10.8.80">
    <property type="entry name" value="Magnesium chelatase subunit I, C-Terminal domain"/>
    <property type="match status" value="1"/>
</dbReference>
<dbReference type="CDD" id="cd01127">
    <property type="entry name" value="TrwB_TraG_TraD_VirD4"/>
    <property type="match status" value="1"/>
</dbReference>
<dbReference type="InterPro" id="IPR027417">
    <property type="entry name" value="P-loop_NTPase"/>
</dbReference>
<evidence type="ECO:0000313" key="9">
    <source>
        <dbReference type="EMBL" id="AKN37986.1"/>
    </source>
</evidence>
<organism evidence="9">
    <name type="scientific">Enterovibrio norvegicus</name>
    <dbReference type="NCBI Taxonomy" id="188144"/>
    <lineage>
        <taxon>Bacteria</taxon>
        <taxon>Pseudomonadati</taxon>
        <taxon>Pseudomonadota</taxon>
        <taxon>Gammaproteobacteria</taxon>
        <taxon>Vibrionales</taxon>
        <taxon>Vibrionaceae</taxon>
        <taxon>Enterovibrio</taxon>
    </lineage>
</organism>
<comment type="subcellular location">
    <subcellularLocation>
        <location evidence="1">Cell membrane</location>
        <topology evidence="1">Multi-pass membrane protein</topology>
    </subcellularLocation>
</comment>
<protein>
    <submittedName>
        <fullName evidence="9">IncF plasmid conjugative transfer protein TraD</fullName>
    </submittedName>
</protein>
<sequence>MSFQHTSNHATRGGQITFHTIHMFFQVHSKLGKYLVYAVAALTLLLTWLRAPDNAWWAIFYTVRNHLYQGFGMQETAKVTTFWNGQRYVSTLGLQLNNTELGTLYDSVIHQVQINFLIAFFSGLVLFIMATRYFKAQGEKKSQDKHIRGSQLVEPKALSTDLKQRAKEKKKRGNGNGKLSDFVIDGIALFKHDFEVQHVGLKGTTGVCKSVAIRKLLRWIRKRGDKAIIYDKGCTCVSKFYDESQDTILNPFDERCPDWDIWCDAKEAPDFENMANALIPQHGEGDPFWVDSARTIFSSTGYRMKDDQDDKRSTERLLNLILTSELEELGSYLHGTESASLVSDKIQKTAISIKSVLATYIKSLRFLDGLNRENEDGQPERKKFSSTDWIQDDNQRGFLFLSSAARQHASLRPLISSWLAIASNAILGLAENPDRRIWVIIDEMPSLHKLPELGEIIAEVRKFGGCYVIGLQSYAQLTKTYGKNAAEEMNDLLNTRFYFRSPSNAMAEISSKDLGEQEIELSKEHISYGANQLRDGVSLSHETRTQRLVIPSELQSLDDLQCYLRVPGSSFITQLDLSYDQMRNIASPFIKREFPPSPGMLEAYEKAVYLETVVPGMALPESEKKVLCAIQASQFDSEDEMNVEASQMNAALKGNTVNRLKKQARRGDAETVEQDTSTQQATSTATQERMNKENDGASTSKGGVNDIELYD</sequence>
<keyword evidence="5 7" id="KW-0472">Membrane</keyword>
<dbReference type="GO" id="GO:0005886">
    <property type="term" value="C:plasma membrane"/>
    <property type="evidence" value="ECO:0007669"/>
    <property type="project" value="UniProtKB-SubCell"/>
</dbReference>
<evidence type="ECO:0000256" key="5">
    <source>
        <dbReference type="ARBA" id="ARBA00023136"/>
    </source>
</evidence>
<feature type="region of interest" description="Disordered" evidence="6">
    <location>
        <begin position="654"/>
        <end position="711"/>
    </location>
</feature>
<dbReference type="NCBIfam" id="TIGR02759">
    <property type="entry name" value="TraD_Ftype"/>
    <property type="match status" value="1"/>
</dbReference>
<evidence type="ECO:0000256" key="2">
    <source>
        <dbReference type="ARBA" id="ARBA00022475"/>
    </source>
</evidence>
<dbReference type="InterPro" id="IPR019476">
    <property type="entry name" value="T4SS_TraD_DNA-bd"/>
</dbReference>
<dbReference type="PANTHER" id="PTHR37937">
    <property type="entry name" value="CONJUGATIVE TRANSFER: DNA TRANSPORT"/>
    <property type="match status" value="1"/>
</dbReference>
<evidence type="ECO:0000256" key="4">
    <source>
        <dbReference type="ARBA" id="ARBA00022989"/>
    </source>
</evidence>
<evidence type="ECO:0000256" key="7">
    <source>
        <dbReference type="SAM" id="Phobius"/>
    </source>
</evidence>
<dbReference type="PANTHER" id="PTHR37937:SF1">
    <property type="entry name" value="CONJUGATIVE TRANSFER: DNA TRANSPORT"/>
    <property type="match status" value="1"/>
</dbReference>
<dbReference type="Gene3D" id="3.40.50.300">
    <property type="entry name" value="P-loop containing nucleotide triphosphate hydrolases"/>
    <property type="match status" value="1"/>
</dbReference>
<evidence type="ECO:0000259" key="8">
    <source>
        <dbReference type="Pfam" id="PF10412"/>
    </source>
</evidence>
<evidence type="ECO:0000256" key="3">
    <source>
        <dbReference type="ARBA" id="ARBA00022692"/>
    </source>
</evidence>
<evidence type="ECO:0000256" key="6">
    <source>
        <dbReference type="SAM" id="MobiDB-lite"/>
    </source>
</evidence>
<dbReference type="InterPro" id="IPR014128">
    <property type="entry name" value="T4SS_TraD"/>
</dbReference>
<accession>A0A0H3ZWX4</accession>
<keyword evidence="3 7" id="KW-0812">Transmembrane</keyword>
<proteinExistence type="predicted"/>
<dbReference type="SUPFAM" id="SSF52540">
    <property type="entry name" value="P-loop containing nucleoside triphosphate hydrolases"/>
    <property type="match status" value="1"/>
</dbReference>